<dbReference type="InterPro" id="IPR021928">
    <property type="entry name" value="DUF3541"/>
</dbReference>
<reference evidence="2" key="1">
    <citation type="submission" date="2022-02" db="EMBL/GenBank/DDBJ databases">
        <title>Vibrio sp. nov, a new bacterium isolated from seawater.</title>
        <authorList>
            <person name="Yuan Y."/>
        </authorList>
    </citation>
    <scope>NUCLEOTIDE SEQUENCE</scope>
    <source>
        <strain evidence="2">ZSDZ65</strain>
    </source>
</reference>
<dbReference type="RefSeq" id="WP_265675330.1">
    <property type="nucleotide sequence ID" value="NZ_JAKRRY010000015.1"/>
</dbReference>
<keyword evidence="3" id="KW-1185">Reference proteome</keyword>
<dbReference type="EMBL" id="JAKRRY010000015">
    <property type="protein sequence ID" value="MCW8346789.1"/>
    <property type="molecule type" value="Genomic_DNA"/>
</dbReference>
<evidence type="ECO:0000313" key="3">
    <source>
        <dbReference type="Proteomes" id="UP001155587"/>
    </source>
</evidence>
<dbReference type="AlphaFoldDB" id="A0A9X3HWZ4"/>
<sequence>MRIKLGVLSIVASVCMVTGAAAVHFDSLTSPKSFDTYAQIIKQTYETQLFTLSVYKQGHYGLRMYRQTQDPKYSVVVWNDMANVVNRLNTLSKYVKTRQEIQDYSNDRLNDYKKGKDERSQRRYAASKSDPEYFYMGLDLLRYMARLNEYGLQHKDDKALRARLKRYDFQSTLTDPTMIKAWAAQLANQAYWLKQIGEQDYTQSFIQAFQDTYPEGEDYRLNEQQFANKLYGMTHIILADSEYYQRTVNESDHKWIYDYFRKNIDDIITHTKEDVIAEVGLTFLLAGLEDDPVVHKTRQAIIKAINKEKGMIPSASGDFDFAYGEHRNVLAIMLLSWQTPKAGPNLHLTPKIFAKLPYGAVKKPI</sequence>
<accession>A0A9X3HWZ4</accession>
<evidence type="ECO:0000256" key="1">
    <source>
        <dbReference type="SAM" id="SignalP"/>
    </source>
</evidence>
<proteinExistence type="predicted"/>
<comment type="caution">
    <text evidence="2">The sequence shown here is derived from an EMBL/GenBank/DDBJ whole genome shotgun (WGS) entry which is preliminary data.</text>
</comment>
<evidence type="ECO:0000313" key="2">
    <source>
        <dbReference type="EMBL" id="MCW8346789.1"/>
    </source>
</evidence>
<keyword evidence="1" id="KW-0732">Signal</keyword>
<gene>
    <name evidence="2" type="ORF">MD535_12360</name>
</gene>
<dbReference type="Proteomes" id="UP001155587">
    <property type="component" value="Unassembled WGS sequence"/>
</dbReference>
<feature type="signal peptide" evidence="1">
    <location>
        <begin position="1"/>
        <end position="20"/>
    </location>
</feature>
<protein>
    <submittedName>
        <fullName evidence="2">DUF3541 domain-containing protein</fullName>
    </submittedName>
</protein>
<name>A0A9X3HWZ4_9VIBR</name>
<dbReference type="Pfam" id="PF12060">
    <property type="entry name" value="DUF3541"/>
    <property type="match status" value="1"/>
</dbReference>
<feature type="chain" id="PRO_5040962486" evidence="1">
    <location>
        <begin position="21"/>
        <end position="365"/>
    </location>
</feature>
<organism evidence="2 3">
    <name type="scientific">Vibrio qingdaonensis</name>
    <dbReference type="NCBI Taxonomy" id="2829491"/>
    <lineage>
        <taxon>Bacteria</taxon>
        <taxon>Pseudomonadati</taxon>
        <taxon>Pseudomonadota</taxon>
        <taxon>Gammaproteobacteria</taxon>
        <taxon>Vibrionales</taxon>
        <taxon>Vibrionaceae</taxon>
        <taxon>Vibrio</taxon>
    </lineage>
</organism>